<dbReference type="InterPro" id="IPR001750">
    <property type="entry name" value="ND/Mrp_TM"/>
</dbReference>
<dbReference type="Pfam" id="PF00361">
    <property type="entry name" value="Proton_antipo_M"/>
    <property type="match status" value="1"/>
</dbReference>
<feature type="transmembrane region" description="Helical" evidence="16">
    <location>
        <begin position="225"/>
        <end position="246"/>
    </location>
</feature>
<dbReference type="PANTHER" id="PTHR43507">
    <property type="entry name" value="NADH-UBIQUINONE OXIDOREDUCTASE CHAIN 4"/>
    <property type="match status" value="1"/>
</dbReference>
<dbReference type="EMBL" id="MK251987">
    <property type="protein sequence ID" value="QHD18699.1"/>
    <property type="molecule type" value="Genomic_DNA"/>
</dbReference>
<dbReference type="AlphaFoldDB" id="A0A6B9MVA7"/>
<dbReference type="GO" id="GO:0031966">
    <property type="term" value="C:mitochondrial membrane"/>
    <property type="evidence" value="ECO:0007669"/>
    <property type="project" value="UniProtKB-SubCell"/>
</dbReference>
<evidence type="ECO:0000256" key="15">
    <source>
        <dbReference type="ARBA" id="ARBA00049551"/>
    </source>
</evidence>
<dbReference type="InterPro" id="IPR000260">
    <property type="entry name" value="NADH4_N"/>
</dbReference>
<reference evidence="19" key="1">
    <citation type="journal article" date="2019" name="Mitochondrial DNA Part B Resour">
        <title>The complete mitochondrial genome and phylogenetic analysis of Epitonium scalare (Gastropoda, Epitoniidae).</title>
        <authorList>
            <person name="Guo Y."/>
            <person name="Fu Z."/>
            <person name="Feng J."/>
            <person name="Ye Y."/>
            <person name="Li J."/>
            <person name="Guo B."/>
            <person name="Lv Z."/>
        </authorList>
    </citation>
    <scope>NUCLEOTIDE SEQUENCE</scope>
</reference>
<organism evidence="19">
    <name type="scientific">Epitonium scalare</name>
    <dbReference type="NCBI Taxonomy" id="494602"/>
    <lineage>
        <taxon>Eukaryota</taxon>
        <taxon>Metazoa</taxon>
        <taxon>Spiralia</taxon>
        <taxon>Lophotrochozoa</taxon>
        <taxon>Mollusca</taxon>
        <taxon>Gastropoda</taxon>
        <taxon>Caenogastropoda</taxon>
        <taxon>Caenogastropoda incertae sedis</taxon>
        <taxon>Epitonioidea</taxon>
        <taxon>Epitoniidae</taxon>
        <taxon>Epitonium</taxon>
    </lineage>
</organism>
<comment type="subcellular location">
    <subcellularLocation>
        <location evidence="1 16">Mitochondrion membrane</location>
        <topology evidence="1 16">Multi-pass membrane protein</topology>
    </subcellularLocation>
</comment>
<feature type="transmembrane region" description="Helical" evidence="16">
    <location>
        <begin position="383"/>
        <end position="412"/>
    </location>
</feature>
<feature type="domain" description="NADH:quinone oxidoreductase/Mrp antiporter transmembrane" evidence="17">
    <location>
        <begin position="113"/>
        <end position="402"/>
    </location>
</feature>
<evidence type="ECO:0000256" key="14">
    <source>
        <dbReference type="ARBA" id="ARBA00023136"/>
    </source>
</evidence>
<comment type="similarity">
    <text evidence="2 16">Belongs to the complex I subunit 4 family.</text>
</comment>
<evidence type="ECO:0000256" key="10">
    <source>
        <dbReference type="ARBA" id="ARBA00022989"/>
    </source>
</evidence>
<evidence type="ECO:0000256" key="2">
    <source>
        <dbReference type="ARBA" id="ARBA00009025"/>
    </source>
</evidence>
<proteinExistence type="inferred from homology"/>
<feature type="transmembrane region" description="Helical" evidence="16">
    <location>
        <begin position="92"/>
        <end position="112"/>
    </location>
</feature>
<keyword evidence="14 16" id="KW-0472">Membrane</keyword>
<feature type="transmembrane region" description="Helical" evidence="16">
    <location>
        <begin position="118"/>
        <end position="137"/>
    </location>
</feature>
<feature type="transmembrane region" description="Helical" evidence="16">
    <location>
        <begin position="311"/>
        <end position="332"/>
    </location>
</feature>
<accession>A0A6B9MVA7</accession>
<dbReference type="GO" id="GO:0048039">
    <property type="term" value="F:ubiquinone binding"/>
    <property type="evidence" value="ECO:0007669"/>
    <property type="project" value="TreeGrafter"/>
</dbReference>
<evidence type="ECO:0000256" key="13">
    <source>
        <dbReference type="ARBA" id="ARBA00023128"/>
    </source>
</evidence>
<evidence type="ECO:0000256" key="9">
    <source>
        <dbReference type="ARBA" id="ARBA00022982"/>
    </source>
</evidence>
<feature type="transmembrane region" description="Helical" evidence="16">
    <location>
        <begin position="21"/>
        <end position="40"/>
    </location>
</feature>
<evidence type="ECO:0000256" key="8">
    <source>
        <dbReference type="ARBA" id="ARBA00022967"/>
    </source>
</evidence>
<evidence type="ECO:0000256" key="12">
    <source>
        <dbReference type="ARBA" id="ARBA00023075"/>
    </source>
</evidence>
<feature type="transmembrane region" description="Helical" evidence="16">
    <location>
        <begin position="196"/>
        <end position="218"/>
    </location>
</feature>
<name>A0A6B9MVA7_9CAEN</name>
<dbReference type="GO" id="GO:0042773">
    <property type="term" value="P:ATP synthesis coupled electron transport"/>
    <property type="evidence" value="ECO:0007669"/>
    <property type="project" value="InterPro"/>
</dbReference>
<keyword evidence="8" id="KW-1278">Translocase</keyword>
<keyword evidence="9 16" id="KW-0249">Electron transport</keyword>
<dbReference type="GO" id="GO:0015990">
    <property type="term" value="P:electron transport coupled proton transport"/>
    <property type="evidence" value="ECO:0007669"/>
    <property type="project" value="TreeGrafter"/>
</dbReference>
<feature type="transmembrane region" description="Helical" evidence="16">
    <location>
        <begin position="149"/>
        <end position="167"/>
    </location>
</feature>
<comment type="catalytic activity">
    <reaction evidence="15 16">
        <text>a ubiquinone + NADH + 5 H(+)(in) = a ubiquinol + NAD(+) + 4 H(+)(out)</text>
        <dbReference type="Rhea" id="RHEA:29091"/>
        <dbReference type="Rhea" id="RHEA-COMP:9565"/>
        <dbReference type="Rhea" id="RHEA-COMP:9566"/>
        <dbReference type="ChEBI" id="CHEBI:15378"/>
        <dbReference type="ChEBI" id="CHEBI:16389"/>
        <dbReference type="ChEBI" id="CHEBI:17976"/>
        <dbReference type="ChEBI" id="CHEBI:57540"/>
        <dbReference type="ChEBI" id="CHEBI:57945"/>
        <dbReference type="EC" id="7.1.1.2"/>
    </reaction>
</comment>
<evidence type="ECO:0000256" key="16">
    <source>
        <dbReference type="RuleBase" id="RU003297"/>
    </source>
</evidence>
<evidence type="ECO:0000256" key="4">
    <source>
        <dbReference type="ARBA" id="ARBA00021006"/>
    </source>
</evidence>
<dbReference type="InterPro" id="IPR003918">
    <property type="entry name" value="NADH_UbQ_OxRdtase"/>
</dbReference>
<keyword evidence="13 16" id="KW-0496">Mitochondrion</keyword>
<keyword evidence="6 16" id="KW-0679">Respiratory chain</keyword>
<feature type="transmembrane region" description="Helical" evidence="16">
    <location>
        <begin position="258"/>
        <end position="280"/>
    </location>
</feature>
<feature type="transmembrane region" description="Helical" evidence="16">
    <location>
        <begin position="424"/>
        <end position="444"/>
    </location>
</feature>
<protein>
    <recommendedName>
        <fullName evidence="4 16">NADH-ubiquinone oxidoreductase chain 4</fullName>
        <ecNumber evidence="3 16">7.1.1.2</ecNumber>
    </recommendedName>
</protein>
<dbReference type="PANTHER" id="PTHR43507:SF20">
    <property type="entry name" value="NADH-UBIQUINONE OXIDOREDUCTASE CHAIN 4"/>
    <property type="match status" value="1"/>
</dbReference>
<dbReference type="PRINTS" id="PR01437">
    <property type="entry name" value="NUOXDRDTASE4"/>
</dbReference>
<evidence type="ECO:0000256" key="6">
    <source>
        <dbReference type="ARBA" id="ARBA00022660"/>
    </source>
</evidence>
<evidence type="ECO:0000259" key="18">
    <source>
        <dbReference type="Pfam" id="PF01059"/>
    </source>
</evidence>
<dbReference type="EC" id="7.1.1.2" evidence="3 16"/>
<keyword evidence="11 16" id="KW-0520">NAD</keyword>
<keyword evidence="10 16" id="KW-1133">Transmembrane helix</keyword>
<sequence>MLGVILASLSLYIYYFVNSKGFSWYLIFWGLGVCSVFSLFDLYTNTLGFNSLSCFMTEDFLSYCLISLSFWITFLMVFASQSSVKFSKNQEGAFIGFVLLLLVVLIFCFSVSNFISFYFFFEASLIPILILILGWGYQPERLQAGMYMMMYTVGASLPLLVSIVWVSQEFNCSNILVFYSFRKEVISFDYFNTWNIFTYLIFMAFLVKLPMFGVHLWLPKAHVEAPVAGSMVLAAVLLKLGGYGLIRAYKYLSFHSSGGIMIVICLSLIGGVITSVSCYRQVDLKSLIAYSSIGHMSLVVAGIFSNTSWGLSGSLVVMISHGFCSSALFALANMVYEKSGTRSLFLVKGFLILAPSLSLWWFLLSAMNMASPPSVNLLGEILIFPAVTMISAYMLIFMGLMSFFAAVYSMYLYTCTQHGGSPKYIGSFMGFKSLSLCVILLHWLPGHLLILKSELIMI</sequence>
<comment type="function">
    <text evidence="16">Core subunit of the mitochondrial membrane respiratory chain NADH dehydrogenase (Complex I) which catalyzes electron transfer from NADH through the respiratory chain, using ubiquinone as an electron acceptor. Essential for the catalytic activity and assembly of complex I.</text>
</comment>
<evidence type="ECO:0000256" key="7">
    <source>
        <dbReference type="ARBA" id="ARBA00022692"/>
    </source>
</evidence>
<feature type="transmembrane region" description="Helical" evidence="16">
    <location>
        <begin position="287"/>
        <end position="305"/>
    </location>
</feature>
<keyword evidence="12 16" id="KW-0830">Ubiquinone</keyword>
<evidence type="ECO:0000256" key="11">
    <source>
        <dbReference type="ARBA" id="ARBA00023027"/>
    </source>
</evidence>
<dbReference type="GO" id="GO:0008137">
    <property type="term" value="F:NADH dehydrogenase (ubiquinone) activity"/>
    <property type="evidence" value="ECO:0007669"/>
    <property type="project" value="UniProtKB-UniRule"/>
</dbReference>
<evidence type="ECO:0000256" key="5">
    <source>
        <dbReference type="ARBA" id="ARBA00022448"/>
    </source>
</evidence>
<evidence type="ECO:0000256" key="3">
    <source>
        <dbReference type="ARBA" id="ARBA00012944"/>
    </source>
</evidence>
<geneLocation type="mitochondrion" evidence="19"/>
<gene>
    <name evidence="19" type="primary">ND4</name>
</gene>
<evidence type="ECO:0000256" key="1">
    <source>
        <dbReference type="ARBA" id="ARBA00004225"/>
    </source>
</evidence>
<keyword evidence="7 16" id="KW-0812">Transmembrane</keyword>
<dbReference type="GO" id="GO:0003954">
    <property type="term" value="F:NADH dehydrogenase activity"/>
    <property type="evidence" value="ECO:0007669"/>
    <property type="project" value="TreeGrafter"/>
</dbReference>
<evidence type="ECO:0000259" key="17">
    <source>
        <dbReference type="Pfam" id="PF00361"/>
    </source>
</evidence>
<dbReference type="Pfam" id="PF01059">
    <property type="entry name" value="Oxidored_q5_N"/>
    <property type="match status" value="1"/>
</dbReference>
<feature type="transmembrane region" description="Helical" evidence="16">
    <location>
        <begin position="344"/>
        <end position="363"/>
    </location>
</feature>
<keyword evidence="5 16" id="KW-0813">Transport</keyword>
<feature type="domain" description="NADH:ubiquinone oxidoreductase chain 4 N-terminal" evidence="18">
    <location>
        <begin position="1"/>
        <end position="107"/>
    </location>
</feature>
<feature type="transmembrane region" description="Helical" evidence="16">
    <location>
        <begin position="60"/>
        <end position="80"/>
    </location>
</feature>
<evidence type="ECO:0000313" key="19">
    <source>
        <dbReference type="EMBL" id="QHD18699.1"/>
    </source>
</evidence>